<evidence type="ECO:0000313" key="3">
    <source>
        <dbReference type="Proteomes" id="UP000003806"/>
    </source>
</evidence>
<dbReference type="InterPro" id="IPR007044">
    <property type="entry name" value="Cyclodeamin/CycHdrlase"/>
</dbReference>
<accession>H0UKG0</accession>
<dbReference type="STRING" id="885272.JonanDRAFT_0790"/>
<dbReference type="EMBL" id="CM001376">
    <property type="protein sequence ID" value="EHM13169.1"/>
    <property type="molecule type" value="Genomic_DNA"/>
</dbReference>
<name>H0UKG0_9BACT</name>
<dbReference type="Gene3D" id="1.20.120.680">
    <property type="entry name" value="Formiminotetrahydrofolate cyclodeaminase monomer, up-and-down helical bundle"/>
    <property type="match status" value="1"/>
</dbReference>
<keyword evidence="3" id="KW-1185">Reference proteome</keyword>
<keyword evidence="2" id="KW-0378">Hydrolase</keyword>
<dbReference type="Proteomes" id="UP000003806">
    <property type="component" value="Chromosome"/>
</dbReference>
<dbReference type="InterPro" id="IPR036178">
    <property type="entry name" value="Formintransfe-cycloase-like_sf"/>
</dbReference>
<sequence>MKLVEMTVTGFVKELASNSPAPGGGSVAALAGSLAAGLASMVSELTVGREKFKDNEPMIKPLLTEGKELASELLDLIDEDTESFNELMKAFKLPKGTDEEKAARSKAIQAATKVTIEVPLKTCEACAKAACLAKTAVTYGNPNAVTDGGSAAHMAMAGAIAASYNVRVNLLGFKDEAFSASVKDRIKKALETAEAAVADVKALLEKALA</sequence>
<proteinExistence type="predicted"/>
<dbReference type="SUPFAM" id="SSF101262">
    <property type="entry name" value="Methenyltetrahydrofolate cyclohydrolase-like"/>
    <property type="match status" value="1"/>
</dbReference>
<dbReference type="RefSeq" id="WP_008522857.1">
    <property type="nucleotide sequence ID" value="NZ_CM001376.1"/>
</dbReference>
<dbReference type="OrthoDB" id="9784653at2"/>
<feature type="domain" description="Cyclodeaminase/cyclohydrolase" evidence="1">
    <location>
        <begin position="7"/>
        <end position="187"/>
    </location>
</feature>
<organism evidence="2 3">
    <name type="scientific">Jonquetella anthropi DSM 22815</name>
    <dbReference type="NCBI Taxonomy" id="885272"/>
    <lineage>
        <taxon>Bacteria</taxon>
        <taxon>Thermotogati</taxon>
        <taxon>Synergistota</taxon>
        <taxon>Synergistia</taxon>
        <taxon>Synergistales</taxon>
        <taxon>Dethiosulfovibrionaceae</taxon>
        <taxon>Jonquetella</taxon>
    </lineage>
</organism>
<gene>
    <name evidence="2" type="ORF">JonanDRAFT_0790</name>
</gene>
<dbReference type="HOGENOM" id="CLU_088419_0_1_0"/>
<evidence type="ECO:0000313" key="2">
    <source>
        <dbReference type="EMBL" id="EHM13169.1"/>
    </source>
</evidence>
<dbReference type="GO" id="GO:0016787">
    <property type="term" value="F:hydrolase activity"/>
    <property type="evidence" value="ECO:0007669"/>
    <property type="project" value="UniProtKB-KW"/>
</dbReference>
<dbReference type="Pfam" id="PF04961">
    <property type="entry name" value="FTCD_C"/>
    <property type="match status" value="1"/>
</dbReference>
<dbReference type="AlphaFoldDB" id="H0UKG0"/>
<evidence type="ECO:0000259" key="1">
    <source>
        <dbReference type="Pfam" id="PF04961"/>
    </source>
</evidence>
<reference evidence="2 3" key="1">
    <citation type="submission" date="2011-11" db="EMBL/GenBank/DDBJ databases">
        <title>The Noncontiguous Finished genome of Jonquetella anthropi DSM 22815.</title>
        <authorList>
            <consortium name="US DOE Joint Genome Institute (JGI-PGF)"/>
            <person name="Lucas S."/>
            <person name="Copeland A."/>
            <person name="Lapidus A."/>
            <person name="Glavina del Rio T."/>
            <person name="Dalin E."/>
            <person name="Tice H."/>
            <person name="Bruce D."/>
            <person name="Goodwin L."/>
            <person name="Pitluck S."/>
            <person name="Peters L."/>
            <person name="Mikhailova N."/>
            <person name="Held B."/>
            <person name="Kyrpides N."/>
            <person name="Mavromatis K."/>
            <person name="Ivanova N."/>
            <person name="Markowitz V."/>
            <person name="Cheng J.-F."/>
            <person name="Hugenholtz P."/>
            <person name="Woyke T."/>
            <person name="Wu D."/>
            <person name="Gronow S."/>
            <person name="Wellnitz S."/>
            <person name="Brambilla E."/>
            <person name="Klenk H.-P."/>
            <person name="Eisen J.A."/>
        </authorList>
    </citation>
    <scope>NUCLEOTIDE SEQUENCE [LARGE SCALE GENOMIC DNA]</scope>
    <source>
        <strain evidence="2 3">DSM 22815</strain>
    </source>
</reference>
<dbReference type="eggNOG" id="COG3404">
    <property type="taxonomic scope" value="Bacteria"/>
</dbReference>
<protein>
    <submittedName>
        <fullName evidence="2">Methenyl tetrahydrofolate cyclohydrolase</fullName>
    </submittedName>
</protein>